<dbReference type="Proteomes" id="UP001054837">
    <property type="component" value="Unassembled WGS sequence"/>
</dbReference>
<dbReference type="AlphaFoldDB" id="A0AAV4VYR9"/>
<gene>
    <name evidence="2" type="primary">AVEN_238246_1</name>
    <name evidence="2" type="ORF">CDAR_184181</name>
</gene>
<keyword evidence="1" id="KW-0472">Membrane</keyword>
<feature type="transmembrane region" description="Helical" evidence="1">
    <location>
        <begin position="39"/>
        <end position="57"/>
    </location>
</feature>
<organism evidence="2 3">
    <name type="scientific">Caerostris darwini</name>
    <dbReference type="NCBI Taxonomy" id="1538125"/>
    <lineage>
        <taxon>Eukaryota</taxon>
        <taxon>Metazoa</taxon>
        <taxon>Ecdysozoa</taxon>
        <taxon>Arthropoda</taxon>
        <taxon>Chelicerata</taxon>
        <taxon>Arachnida</taxon>
        <taxon>Araneae</taxon>
        <taxon>Araneomorphae</taxon>
        <taxon>Entelegynae</taxon>
        <taxon>Araneoidea</taxon>
        <taxon>Araneidae</taxon>
        <taxon>Caerostris</taxon>
    </lineage>
</organism>
<dbReference type="EMBL" id="BPLQ01013823">
    <property type="protein sequence ID" value="GIY75069.1"/>
    <property type="molecule type" value="Genomic_DNA"/>
</dbReference>
<proteinExistence type="predicted"/>
<comment type="caution">
    <text evidence="2">The sequence shown here is derived from an EMBL/GenBank/DDBJ whole genome shotgun (WGS) entry which is preliminary data.</text>
</comment>
<evidence type="ECO:0008006" key="4">
    <source>
        <dbReference type="Google" id="ProtNLM"/>
    </source>
</evidence>
<feature type="transmembrane region" description="Helical" evidence="1">
    <location>
        <begin position="133"/>
        <end position="152"/>
    </location>
</feature>
<feature type="transmembrane region" description="Helical" evidence="1">
    <location>
        <begin position="78"/>
        <end position="101"/>
    </location>
</feature>
<keyword evidence="1" id="KW-0812">Transmembrane</keyword>
<evidence type="ECO:0000256" key="1">
    <source>
        <dbReference type="SAM" id="Phobius"/>
    </source>
</evidence>
<feature type="transmembrane region" description="Helical" evidence="1">
    <location>
        <begin position="309"/>
        <end position="325"/>
    </location>
</feature>
<protein>
    <recommendedName>
        <fullName evidence="4">Gustatory receptor</fullName>
    </recommendedName>
</protein>
<keyword evidence="3" id="KW-1185">Reference proteome</keyword>
<reference evidence="2 3" key="1">
    <citation type="submission" date="2021-06" db="EMBL/GenBank/DDBJ databases">
        <title>Caerostris darwini draft genome.</title>
        <authorList>
            <person name="Kono N."/>
            <person name="Arakawa K."/>
        </authorList>
    </citation>
    <scope>NUCLEOTIDE SEQUENCE [LARGE SCALE GENOMIC DNA]</scope>
</reference>
<keyword evidence="1" id="KW-1133">Transmembrane helix</keyword>
<evidence type="ECO:0000313" key="2">
    <source>
        <dbReference type="EMBL" id="GIY75069.1"/>
    </source>
</evidence>
<evidence type="ECO:0000313" key="3">
    <source>
        <dbReference type="Proteomes" id="UP001054837"/>
    </source>
</evidence>
<feature type="transmembrane region" description="Helical" evidence="1">
    <location>
        <begin position="229"/>
        <end position="254"/>
    </location>
</feature>
<name>A0AAV4VYR9_9ARAC</name>
<accession>A0AAV4VYR9</accession>
<sequence>MRHRISSKVFNVLIFLVCVHRWASSTEGLAANLDLSATYLSSITLGVVVWYATIFRRKDLTALLDKARVLQVPSKEKVINALLLINYIMLFLISIMFAGVLKDASAKKFAYGHDIKNIWEKILIISMDCSLTYMAYPLVSNIVAFLYCMLCLRCSSGINILTEKIKQCRPEDFGLSKQFSILKSKAVIYDILLNIQNVFSFPIFLMILSNVFMCNSIIKWYLYTLSGSFFWNFQAVFFSVNAFVSVAATLWAAGSVPMELNKFKEIFHQKTHLRLLRYNVKEEMYLKKDLFDEPDFVLSGCGILSFRRSTILFLIGTLLTYTFLLK</sequence>